<accession>A0A2T0K8J2</accession>
<sequence length="657" mass="70680">MPTKAAGLVRRLMPSIFALVLVGSVYLIAQTPSASASERSAVASRYRFTEMPIALPPGLPQKNVRQVNKHYEHIRSWVSSVGAAIAVNDLTGAGRAQDLCLVDTRSDAVIVTPAPGTGERYQPFVLDPAPLPTGPGVAPMGCNPGDFNQDGRMDLLTYYWGRTPVVFLNRQTGPEPLSRATYLPTELVPQAPSPDGTYHGPLWNTNAVAVADFDRDGHPDVGVFNYFPDSGVLDPDSPANVRMNHSMSRAANGGGAHVLRWIGAEGGDQPSVRYQEQPGAIEPKLASGWTLGSASADLDGDLQPELYLANDFGPDHLFHNVSTPGRIRFEGTEGRRGAVTPKSMVLGHDSFKGMSAEFGDLFGAGRFDMFVSNITTSWGIEESNFLWKNTSTSAVDAKTKLSRGEAPFDQKAADYNMAFTGWGWDTKIADFDNSGNPAVVQADGFIKGEINRWSWLQELAMSNDLMLENPQMWPNAQPGDDISGNEALAFWAREDNGKYVNISKDLGLAVPVPTRGVAVSDTDGSGGQDFAVARQWGAPAYYRNDRPADSDFVGLRLHRPALGDDAGKATTPAYGAQVCLMTADGRKRIGQLDGGGGHSGRRSFDVFFGLGEATTGPVKAEVSWVDINGARHTQTLDLTAGWHELVLTDQATEVPAR</sequence>
<dbReference type="InterPro" id="IPR027039">
    <property type="entry name" value="Crtac1"/>
</dbReference>
<protein>
    <submittedName>
        <fullName evidence="2">ASPIC/UnbV protein</fullName>
    </submittedName>
</protein>
<dbReference type="PANTHER" id="PTHR16026:SF0">
    <property type="entry name" value="CARTILAGE ACIDIC PROTEIN 1"/>
    <property type="match status" value="1"/>
</dbReference>
<dbReference type="InterPro" id="IPR028994">
    <property type="entry name" value="Integrin_alpha_N"/>
</dbReference>
<dbReference type="PANTHER" id="PTHR16026">
    <property type="entry name" value="CARTILAGE ACIDIC PROTEIN 1"/>
    <property type="match status" value="1"/>
</dbReference>
<feature type="domain" description="ASPIC/UnbV" evidence="1">
    <location>
        <begin position="573"/>
        <end position="626"/>
    </location>
</feature>
<evidence type="ECO:0000259" key="1">
    <source>
        <dbReference type="Pfam" id="PF07593"/>
    </source>
</evidence>
<dbReference type="InterPro" id="IPR011519">
    <property type="entry name" value="UnbV_ASPIC"/>
</dbReference>
<reference evidence="2 3" key="1">
    <citation type="submission" date="2018-03" db="EMBL/GenBank/DDBJ databases">
        <title>Genomic Encyclopedia of Archaeal and Bacterial Type Strains, Phase II (KMG-II): from individual species to whole genera.</title>
        <authorList>
            <person name="Goeker M."/>
        </authorList>
    </citation>
    <scope>NUCLEOTIDE SEQUENCE [LARGE SCALE GENOMIC DNA]</scope>
    <source>
        <strain evidence="2 3">DSM 43146</strain>
    </source>
</reference>
<organism evidence="2 3">
    <name type="scientific">Actinoplanes italicus</name>
    <dbReference type="NCBI Taxonomy" id="113567"/>
    <lineage>
        <taxon>Bacteria</taxon>
        <taxon>Bacillati</taxon>
        <taxon>Actinomycetota</taxon>
        <taxon>Actinomycetes</taxon>
        <taxon>Micromonosporales</taxon>
        <taxon>Micromonosporaceae</taxon>
        <taxon>Actinoplanes</taxon>
    </lineage>
</organism>
<dbReference type="EMBL" id="PVMZ01000010">
    <property type="protein sequence ID" value="PRX19394.1"/>
    <property type="molecule type" value="Genomic_DNA"/>
</dbReference>
<dbReference type="Proteomes" id="UP000239415">
    <property type="component" value="Unassembled WGS sequence"/>
</dbReference>
<evidence type="ECO:0000313" key="2">
    <source>
        <dbReference type="EMBL" id="PRX19394.1"/>
    </source>
</evidence>
<gene>
    <name evidence="2" type="ORF">CLV67_110146</name>
</gene>
<dbReference type="AlphaFoldDB" id="A0A2T0K8J2"/>
<keyword evidence="3" id="KW-1185">Reference proteome</keyword>
<comment type="caution">
    <text evidence="2">The sequence shown here is derived from an EMBL/GenBank/DDBJ whole genome shotgun (WGS) entry which is preliminary data.</text>
</comment>
<dbReference type="Pfam" id="PF07593">
    <property type="entry name" value="UnbV_ASPIC"/>
    <property type="match status" value="1"/>
</dbReference>
<dbReference type="SUPFAM" id="SSF69318">
    <property type="entry name" value="Integrin alpha N-terminal domain"/>
    <property type="match status" value="1"/>
</dbReference>
<dbReference type="Gene3D" id="2.130.10.130">
    <property type="entry name" value="Integrin alpha, N-terminal"/>
    <property type="match status" value="1"/>
</dbReference>
<name>A0A2T0K8J2_9ACTN</name>
<proteinExistence type="predicted"/>
<evidence type="ECO:0000313" key="3">
    <source>
        <dbReference type="Proteomes" id="UP000239415"/>
    </source>
</evidence>